<evidence type="ECO:0000313" key="6">
    <source>
        <dbReference type="EMBL" id="SHF06298.1"/>
    </source>
</evidence>
<dbReference type="GO" id="GO:0030313">
    <property type="term" value="C:cell envelope"/>
    <property type="evidence" value="ECO:0007669"/>
    <property type="project" value="UniProtKB-SubCell"/>
</dbReference>
<keyword evidence="7" id="KW-1185">Reference proteome</keyword>
<sequence>MNKKLLLTAGIAVIVLLAAFFLLTQSKSETVKISTKVNRGPFEVLVYSSGQLEAQHSEDIVVPDNLRDRDIRIYEIKITDLVEEGTVVDSGDYVATLDQKAVEETLTNAREELEQAYNEFEDAKLDSNLTLSNVRDQIINAREEVEEKKIVLDESVYESPAVIRKAEMDLDKSKRKLEQEVQGYDLKQRQAVSKVERKKIELRRLESRVDKLNDVYHSLVITAPKAGMVIYGKDRTREKIKVGSTVSPWMPVIATLPDLSSMLSTTFVNEIDISKVKTGQKVILGIDALPEKELEGEVVSVANIGQPMPKSDAKVFEVKIRVFGDVSDLKPAMTTSNQIQTGFYTDTLFIPAEAVFSNDTMQYVYVENGGVVKQVVDLGDQNENYFLVRKGLNAGDVVLLTEPPHSEDIAIVGEEIYQEIKERKLREEEEAKKALEEEKKKPFKLQKKASGNSGNVIIIG</sequence>
<evidence type="ECO:0000256" key="2">
    <source>
        <dbReference type="ARBA" id="ARBA00023054"/>
    </source>
</evidence>
<dbReference type="InterPro" id="IPR050465">
    <property type="entry name" value="UPF0194_transport"/>
</dbReference>
<name>A0A1M4YKU1_9BACT</name>
<dbReference type="Gene3D" id="2.40.30.170">
    <property type="match status" value="1"/>
</dbReference>
<reference evidence="6 7" key="1">
    <citation type="submission" date="2016-11" db="EMBL/GenBank/DDBJ databases">
        <authorList>
            <person name="Jaros S."/>
            <person name="Januszkiewicz K."/>
            <person name="Wedrychowicz H."/>
        </authorList>
    </citation>
    <scope>NUCLEOTIDE SEQUENCE [LARGE SCALE GENOMIC DNA]</scope>
    <source>
        <strain evidence="6 7">DSM 26910</strain>
    </source>
</reference>
<feature type="domain" description="YknX-like beta-barrel" evidence="5">
    <location>
        <begin position="266"/>
        <end position="336"/>
    </location>
</feature>
<dbReference type="Gene3D" id="2.40.420.20">
    <property type="match status" value="1"/>
</dbReference>
<dbReference type="Pfam" id="PF25990">
    <property type="entry name" value="Beta-barrel_YknX"/>
    <property type="match status" value="1"/>
</dbReference>
<dbReference type="AlphaFoldDB" id="A0A1M4YKU1"/>
<gene>
    <name evidence="6" type="ORF">SAMN05444274_103387</name>
</gene>
<evidence type="ECO:0000259" key="5">
    <source>
        <dbReference type="Pfam" id="PF25990"/>
    </source>
</evidence>
<protein>
    <submittedName>
        <fullName evidence="6">Multidrug efflux pump subunit AcrA (Membrane-fusion protein)</fullName>
    </submittedName>
</protein>
<evidence type="ECO:0000313" key="7">
    <source>
        <dbReference type="Proteomes" id="UP000184164"/>
    </source>
</evidence>
<keyword evidence="2 3" id="KW-0175">Coiled coil</keyword>
<dbReference type="InterPro" id="IPR058636">
    <property type="entry name" value="Beta-barrel_YknX"/>
</dbReference>
<feature type="region of interest" description="Disordered" evidence="4">
    <location>
        <begin position="430"/>
        <end position="454"/>
    </location>
</feature>
<feature type="compositionally biased region" description="Basic and acidic residues" evidence="4">
    <location>
        <begin position="430"/>
        <end position="440"/>
    </location>
</feature>
<dbReference type="STRING" id="1484053.SAMN05444274_103387"/>
<evidence type="ECO:0000256" key="3">
    <source>
        <dbReference type="SAM" id="Coils"/>
    </source>
</evidence>
<evidence type="ECO:0000256" key="1">
    <source>
        <dbReference type="ARBA" id="ARBA00004196"/>
    </source>
</evidence>
<dbReference type="RefSeq" id="WP_073000496.1">
    <property type="nucleotide sequence ID" value="NZ_FQUM01000003.1"/>
</dbReference>
<organism evidence="6 7">
    <name type="scientific">Mariniphaga anaerophila</name>
    <dbReference type="NCBI Taxonomy" id="1484053"/>
    <lineage>
        <taxon>Bacteria</taxon>
        <taxon>Pseudomonadati</taxon>
        <taxon>Bacteroidota</taxon>
        <taxon>Bacteroidia</taxon>
        <taxon>Marinilabiliales</taxon>
        <taxon>Prolixibacteraceae</taxon>
        <taxon>Mariniphaga</taxon>
    </lineage>
</organism>
<proteinExistence type="predicted"/>
<dbReference type="PANTHER" id="PTHR32347:SF23">
    <property type="entry name" value="BLL5650 PROTEIN"/>
    <property type="match status" value="1"/>
</dbReference>
<feature type="coiled-coil region" evidence="3">
    <location>
        <begin position="99"/>
        <end position="151"/>
    </location>
</feature>
<comment type="subcellular location">
    <subcellularLocation>
        <location evidence="1">Cell envelope</location>
    </subcellularLocation>
</comment>
<dbReference type="EMBL" id="FQUM01000003">
    <property type="protein sequence ID" value="SHF06298.1"/>
    <property type="molecule type" value="Genomic_DNA"/>
</dbReference>
<dbReference type="Proteomes" id="UP000184164">
    <property type="component" value="Unassembled WGS sequence"/>
</dbReference>
<evidence type="ECO:0000256" key="4">
    <source>
        <dbReference type="SAM" id="MobiDB-lite"/>
    </source>
</evidence>
<dbReference type="PANTHER" id="PTHR32347">
    <property type="entry name" value="EFFLUX SYSTEM COMPONENT YKNX-RELATED"/>
    <property type="match status" value="1"/>
</dbReference>
<accession>A0A1M4YKU1</accession>
<feature type="coiled-coil region" evidence="3">
    <location>
        <begin position="188"/>
        <end position="215"/>
    </location>
</feature>
<dbReference type="OrthoDB" id="1522431at2"/>